<name>A0ABT6FG72_9BACT</name>
<organism evidence="5 6">
    <name type="scientific">Paludisphaera mucosa</name>
    <dbReference type="NCBI Taxonomy" id="3030827"/>
    <lineage>
        <taxon>Bacteria</taxon>
        <taxon>Pseudomonadati</taxon>
        <taxon>Planctomycetota</taxon>
        <taxon>Planctomycetia</taxon>
        <taxon>Isosphaerales</taxon>
        <taxon>Isosphaeraceae</taxon>
        <taxon>Paludisphaera</taxon>
    </lineage>
</organism>
<dbReference type="Gene3D" id="2.60.120.10">
    <property type="entry name" value="Jelly Rolls"/>
    <property type="match status" value="1"/>
</dbReference>
<protein>
    <submittedName>
        <fullName evidence="5">Crp/Fnr family transcriptional regulator</fullName>
    </submittedName>
</protein>
<dbReference type="RefSeq" id="WP_277862787.1">
    <property type="nucleotide sequence ID" value="NZ_JARRAG010000002.1"/>
</dbReference>
<feature type="domain" description="HTH crp-type" evidence="4">
    <location>
        <begin position="144"/>
        <end position="217"/>
    </location>
</feature>
<dbReference type="Proteomes" id="UP001216907">
    <property type="component" value="Unassembled WGS sequence"/>
</dbReference>
<keyword evidence="1" id="KW-0805">Transcription regulation</keyword>
<gene>
    <name evidence="5" type="ORF">PZE19_22195</name>
</gene>
<evidence type="ECO:0000259" key="4">
    <source>
        <dbReference type="PROSITE" id="PS51063"/>
    </source>
</evidence>
<dbReference type="PROSITE" id="PS51063">
    <property type="entry name" value="HTH_CRP_2"/>
    <property type="match status" value="1"/>
</dbReference>
<keyword evidence="6" id="KW-1185">Reference proteome</keyword>
<comment type="caution">
    <text evidence="5">The sequence shown here is derived from an EMBL/GenBank/DDBJ whole genome shotgun (WGS) entry which is preliminary data.</text>
</comment>
<dbReference type="SMART" id="SM00419">
    <property type="entry name" value="HTH_CRP"/>
    <property type="match status" value="1"/>
</dbReference>
<dbReference type="InterPro" id="IPR012318">
    <property type="entry name" value="HTH_CRP"/>
</dbReference>
<evidence type="ECO:0000256" key="1">
    <source>
        <dbReference type="ARBA" id="ARBA00023015"/>
    </source>
</evidence>
<accession>A0ABT6FG72</accession>
<keyword evidence="2" id="KW-0238">DNA-binding</keyword>
<keyword evidence="3" id="KW-0804">Transcription</keyword>
<dbReference type="InterPro" id="IPR018490">
    <property type="entry name" value="cNMP-bd_dom_sf"/>
</dbReference>
<dbReference type="Pfam" id="PF13545">
    <property type="entry name" value="HTH_Crp_2"/>
    <property type="match status" value="1"/>
</dbReference>
<dbReference type="InterPro" id="IPR014710">
    <property type="entry name" value="RmlC-like_jellyroll"/>
</dbReference>
<sequence length="225" mass="24628">MILEKSWAEDFVKAAAQVRTARRRSLKSAETVCTDPTAGRCWVVAAGYVKVVDPRPDGDHFTRLVLGRGGLFGDRPFGGRAFRGFLSPQPELSVAHGPAEVVEVGRAELEAAARADAGLASMLLESTTARSQLLERRLLWQIITPLRARMAAALRDLICFEGQRCKHGHTIDVRLSHQDLSEILGAARPVVSAELVKMRREGLIEYTRCHFCVDDLAGLDRVAGG</sequence>
<evidence type="ECO:0000313" key="5">
    <source>
        <dbReference type="EMBL" id="MDG3006491.1"/>
    </source>
</evidence>
<evidence type="ECO:0000313" key="6">
    <source>
        <dbReference type="Proteomes" id="UP001216907"/>
    </source>
</evidence>
<dbReference type="InterPro" id="IPR036390">
    <property type="entry name" value="WH_DNA-bd_sf"/>
</dbReference>
<reference evidence="5 6" key="1">
    <citation type="submission" date="2023-03" db="EMBL/GenBank/DDBJ databases">
        <title>Paludisphaera mucosa sp. nov. a novel planctomycete from northern fen.</title>
        <authorList>
            <person name="Ivanova A."/>
        </authorList>
    </citation>
    <scope>NUCLEOTIDE SEQUENCE [LARGE SCALE GENOMIC DNA]</scope>
    <source>
        <strain evidence="5 6">Pla2</strain>
    </source>
</reference>
<evidence type="ECO:0000256" key="3">
    <source>
        <dbReference type="ARBA" id="ARBA00023163"/>
    </source>
</evidence>
<dbReference type="EMBL" id="JARRAG010000002">
    <property type="protein sequence ID" value="MDG3006491.1"/>
    <property type="molecule type" value="Genomic_DNA"/>
</dbReference>
<dbReference type="SUPFAM" id="SSF51206">
    <property type="entry name" value="cAMP-binding domain-like"/>
    <property type="match status" value="1"/>
</dbReference>
<proteinExistence type="predicted"/>
<evidence type="ECO:0000256" key="2">
    <source>
        <dbReference type="ARBA" id="ARBA00023125"/>
    </source>
</evidence>
<dbReference type="SUPFAM" id="SSF46785">
    <property type="entry name" value="Winged helix' DNA-binding domain"/>
    <property type="match status" value="1"/>
</dbReference>